<comment type="caution">
    <text evidence="5">The sequence shown here is derived from an EMBL/GenBank/DDBJ whole genome shotgun (WGS) entry which is preliminary data.</text>
</comment>
<name>A0A1G2CS78_9BACT</name>
<sequence length="218" mass="24909">MKLLLTSGGLTNRLIVNALFDLVDKEPQDTSLVYIPTAANVEKGDKSWLINDLYNLKKQDFKSIDIADISAVDEKIWRPKLEEADVLFFEGGNTYYLMEWINKSGLVYLLPELLKNKVYVGVSAGSMVTSKDLALRISQVLYGEDLERTEDMLGLNFVDFYFLPHLDSPYFKELREDFIKENMKGISDKIYVLDDNSALKVVDEKVEVTGEGKWFVIN</sequence>
<dbReference type="AlphaFoldDB" id="A0A1G2CS78"/>
<protein>
    <recommendedName>
        <fullName evidence="7">Peptidase S51</fullName>
    </recommendedName>
</protein>
<keyword evidence="3" id="KW-0378">Hydrolase</keyword>
<dbReference type="GO" id="GO:0006508">
    <property type="term" value="P:proteolysis"/>
    <property type="evidence" value="ECO:0007669"/>
    <property type="project" value="UniProtKB-KW"/>
</dbReference>
<comment type="similarity">
    <text evidence="1">Belongs to the peptidase S51 family.</text>
</comment>
<dbReference type="InterPro" id="IPR029062">
    <property type="entry name" value="Class_I_gatase-like"/>
</dbReference>
<dbReference type="PANTHER" id="PTHR20842">
    <property type="entry name" value="PROTEASE S51 ALPHA-ASPARTYL DIPEPTIDASE"/>
    <property type="match status" value="1"/>
</dbReference>
<evidence type="ECO:0000256" key="1">
    <source>
        <dbReference type="ARBA" id="ARBA00006534"/>
    </source>
</evidence>
<organism evidence="5 6">
    <name type="scientific">Candidatus Liptonbacteria bacterium RIFOXYC1_FULL_36_8</name>
    <dbReference type="NCBI Taxonomy" id="1798655"/>
    <lineage>
        <taxon>Bacteria</taxon>
        <taxon>Candidatus Liptoniibacteriota</taxon>
    </lineage>
</organism>
<evidence type="ECO:0000256" key="3">
    <source>
        <dbReference type="ARBA" id="ARBA00022801"/>
    </source>
</evidence>
<dbReference type="GO" id="GO:0008236">
    <property type="term" value="F:serine-type peptidase activity"/>
    <property type="evidence" value="ECO:0007669"/>
    <property type="project" value="UniProtKB-KW"/>
</dbReference>
<dbReference type="Proteomes" id="UP000177246">
    <property type="component" value="Unassembled WGS sequence"/>
</dbReference>
<keyword evidence="4" id="KW-0720">Serine protease</keyword>
<dbReference type="Pfam" id="PF03575">
    <property type="entry name" value="Peptidase_S51"/>
    <property type="match status" value="1"/>
</dbReference>
<accession>A0A1G2CS78</accession>
<proteinExistence type="inferred from homology"/>
<evidence type="ECO:0000313" key="5">
    <source>
        <dbReference type="EMBL" id="OGZ04226.1"/>
    </source>
</evidence>
<evidence type="ECO:0000313" key="6">
    <source>
        <dbReference type="Proteomes" id="UP000177246"/>
    </source>
</evidence>
<dbReference type="InterPro" id="IPR005320">
    <property type="entry name" value="Peptidase_S51"/>
</dbReference>
<gene>
    <name evidence="5" type="ORF">A2430_01555</name>
</gene>
<evidence type="ECO:0000256" key="2">
    <source>
        <dbReference type="ARBA" id="ARBA00022670"/>
    </source>
</evidence>
<dbReference type="EMBL" id="MHLF01000005">
    <property type="protein sequence ID" value="OGZ04226.1"/>
    <property type="molecule type" value="Genomic_DNA"/>
</dbReference>
<evidence type="ECO:0000256" key="4">
    <source>
        <dbReference type="ARBA" id="ARBA00022825"/>
    </source>
</evidence>
<evidence type="ECO:0008006" key="7">
    <source>
        <dbReference type="Google" id="ProtNLM"/>
    </source>
</evidence>
<keyword evidence="2" id="KW-0645">Protease</keyword>
<dbReference type="SUPFAM" id="SSF52317">
    <property type="entry name" value="Class I glutamine amidotransferase-like"/>
    <property type="match status" value="1"/>
</dbReference>
<dbReference type="Gene3D" id="3.40.50.880">
    <property type="match status" value="1"/>
</dbReference>
<reference evidence="5 6" key="1">
    <citation type="journal article" date="2016" name="Nat. Commun.">
        <title>Thousands of microbial genomes shed light on interconnected biogeochemical processes in an aquifer system.</title>
        <authorList>
            <person name="Anantharaman K."/>
            <person name="Brown C.T."/>
            <person name="Hug L.A."/>
            <person name="Sharon I."/>
            <person name="Castelle C.J."/>
            <person name="Probst A.J."/>
            <person name="Thomas B.C."/>
            <person name="Singh A."/>
            <person name="Wilkins M.J."/>
            <person name="Karaoz U."/>
            <person name="Brodie E.L."/>
            <person name="Williams K.H."/>
            <person name="Hubbard S.S."/>
            <person name="Banfield J.F."/>
        </authorList>
    </citation>
    <scope>NUCLEOTIDE SEQUENCE [LARGE SCALE GENOMIC DNA]</scope>
</reference>
<dbReference type="PANTHER" id="PTHR20842:SF0">
    <property type="entry name" value="ALPHA-ASPARTYL DIPEPTIDASE"/>
    <property type="match status" value="1"/>
</dbReference>